<keyword evidence="5" id="KW-1185">Reference proteome</keyword>
<keyword evidence="2" id="KW-0520">NAD</keyword>
<evidence type="ECO:0000259" key="3">
    <source>
        <dbReference type="Pfam" id="PF02826"/>
    </source>
</evidence>
<dbReference type="PANTHER" id="PTHR10996:SF178">
    <property type="entry name" value="2-HYDROXYACID DEHYDROGENASE YGL185C-RELATED"/>
    <property type="match status" value="1"/>
</dbReference>
<evidence type="ECO:0000256" key="2">
    <source>
        <dbReference type="ARBA" id="ARBA00023027"/>
    </source>
</evidence>
<dbReference type="OrthoDB" id="298012at2759"/>
<dbReference type="STRING" id="1230905.A0A1G4JCA9"/>
<dbReference type="GO" id="GO:0016618">
    <property type="term" value="F:hydroxypyruvate reductase [NAD(P)H] activity"/>
    <property type="evidence" value="ECO:0007669"/>
    <property type="project" value="TreeGrafter"/>
</dbReference>
<proteinExistence type="predicted"/>
<dbReference type="InterPro" id="IPR050223">
    <property type="entry name" value="D-isomer_2-hydroxyacid_DH"/>
</dbReference>
<dbReference type="GO" id="GO:0005829">
    <property type="term" value="C:cytosol"/>
    <property type="evidence" value="ECO:0007669"/>
    <property type="project" value="TreeGrafter"/>
</dbReference>
<organism evidence="4 5">
    <name type="scientific">Lachancea mirantina</name>
    <dbReference type="NCBI Taxonomy" id="1230905"/>
    <lineage>
        <taxon>Eukaryota</taxon>
        <taxon>Fungi</taxon>
        <taxon>Dikarya</taxon>
        <taxon>Ascomycota</taxon>
        <taxon>Saccharomycotina</taxon>
        <taxon>Saccharomycetes</taxon>
        <taxon>Saccharomycetales</taxon>
        <taxon>Saccharomycetaceae</taxon>
        <taxon>Lachancea</taxon>
    </lineage>
</organism>
<evidence type="ECO:0000313" key="5">
    <source>
        <dbReference type="Proteomes" id="UP000191024"/>
    </source>
</evidence>
<dbReference type="GO" id="GO:0030267">
    <property type="term" value="F:glyoxylate reductase (NADPH) activity"/>
    <property type="evidence" value="ECO:0007669"/>
    <property type="project" value="TreeGrafter"/>
</dbReference>
<dbReference type="SUPFAM" id="SSF51735">
    <property type="entry name" value="NAD(P)-binding Rossmann-fold domains"/>
    <property type="match status" value="1"/>
</dbReference>
<evidence type="ECO:0000256" key="1">
    <source>
        <dbReference type="ARBA" id="ARBA00023002"/>
    </source>
</evidence>
<sequence length="369" mass="41006">MTVAEQVKPALLFIAKPDEASQIYHDVIQTHFQVFSYEFSSSDPTDFLRYLKATFDSKTAPLRAIYCGYMAFAPIGGLTAAVIEHEAFPKDTLQCLALCSRGINGIDIDQLMKYGIQVYNNSEDASANGQELSLVGNDVADCVLWHVLEGFRKFSYIQTTLRDHQNTIVARYRLTGCKKKDPEFAFGHVLANRRVVTSPRGHKALVLGMGSLGKQIAHKLEQGLGMQVHYSKRTCDAKLAWQFHPLDETLFAKLAQFSTVVIALPGTPETRHLVDTKFLESCSSDLILVNVGRGFILEKSAVEKALKSGKIRHLGLDVFYNEPVVEDYLVQNLDNVSITPHVGSSTASVFYQSCEHALSKIVKTVLDKE</sequence>
<keyword evidence="1" id="KW-0560">Oxidoreductase</keyword>
<dbReference type="InterPro" id="IPR006140">
    <property type="entry name" value="D-isomer_DH_NAD-bd"/>
</dbReference>
<protein>
    <submittedName>
        <fullName evidence="4">LAMI_0D07404g1_1</fullName>
    </submittedName>
</protein>
<dbReference type="AlphaFoldDB" id="A0A1G4JCA9"/>
<gene>
    <name evidence="4" type="ORF">LAMI_0D07404G</name>
</gene>
<dbReference type="SUPFAM" id="SSF52283">
    <property type="entry name" value="Formate/glycerate dehydrogenase catalytic domain-like"/>
    <property type="match status" value="1"/>
</dbReference>
<reference evidence="4 5" key="1">
    <citation type="submission" date="2016-03" db="EMBL/GenBank/DDBJ databases">
        <authorList>
            <person name="Devillers H."/>
        </authorList>
    </citation>
    <scope>NUCLEOTIDE SEQUENCE [LARGE SCALE GENOMIC DNA]</scope>
    <source>
        <strain evidence="4">CBS 11717</strain>
    </source>
</reference>
<evidence type="ECO:0000313" key="4">
    <source>
        <dbReference type="EMBL" id="SCU87768.1"/>
    </source>
</evidence>
<dbReference type="PANTHER" id="PTHR10996">
    <property type="entry name" value="2-HYDROXYACID DEHYDROGENASE-RELATED"/>
    <property type="match status" value="1"/>
</dbReference>
<dbReference type="Gene3D" id="3.40.50.720">
    <property type="entry name" value="NAD(P)-binding Rossmann-like Domain"/>
    <property type="match status" value="2"/>
</dbReference>
<accession>A0A1G4JCA9</accession>
<dbReference type="Pfam" id="PF02826">
    <property type="entry name" value="2-Hacid_dh_C"/>
    <property type="match status" value="1"/>
</dbReference>
<dbReference type="InterPro" id="IPR036291">
    <property type="entry name" value="NAD(P)-bd_dom_sf"/>
</dbReference>
<dbReference type="GO" id="GO:0051287">
    <property type="term" value="F:NAD binding"/>
    <property type="evidence" value="ECO:0007669"/>
    <property type="project" value="InterPro"/>
</dbReference>
<name>A0A1G4JCA9_9SACH</name>
<feature type="domain" description="D-isomer specific 2-hydroxyacid dehydrogenase NAD-binding" evidence="3">
    <location>
        <begin position="192"/>
        <end position="343"/>
    </location>
</feature>
<dbReference type="EMBL" id="LT598463">
    <property type="protein sequence ID" value="SCU87768.1"/>
    <property type="molecule type" value="Genomic_DNA"/>
</dbReference>
<dbReference type="Proteomes" id="UP000191024">
    <property type="component" value="Chromosome D"/>
</dbReference>